<keyword evidence="10" id="KW-0408">Iron</keyword>
<dbReference type="GO" id="GO:0050660">
    <property type="term" value="F:flavin adenine dinucleotide binding"/>
    <property type="evidence" value="ECO:0007669"/>
    <property type="project" value="TreeGrafter"/>
</dbReference>
<keyword evidence="7" id="KW-0274">FAD</keyword>
<comment type="cofactor">
    <cofactor evidence="1">
        <name>FAD</name>
        <dbReference type="ChEBI" id="CHEBI:57692"/>
    </cofactor>
</comment>
<keyword evidence="8 13" id="KW-1133">Transmembrane helix</keyword>
<evidence type="ECO:0000256" key="12">
    <source>
        <dbReference type="ARBA" id="ARBA00023136"/>
    </source>
</evidence>
<keyword evidence="11" id="KW-0411">Iron-sulfur</keyword>
<evidence type="ECO:0000313" key="16">
    <source>
        <dbReference type="Proteomes" id="UP000000225"/>
    </source>
</evidence>
<keyword evidence="9" id="KW-0560">Oxidoreductase</keyword>
<dbReference type="AlphaFoldDB" id="A4SIQ7"/>
<organism evidence="15 16">
    <name type="scientific">Aeromonas salmonicida (strain A449)</name>
    <dbReference type="NCBI Taxonomy" id="382245"/>
    <lineage>
        <taxon>Bacteria</taxon>
        <taxon>Pseudomonadati</taxon>
        <taxon>Pseudomonadota</taxon>
        <taxon>Gammaproteobacteria</taxon>
        <taxon>Aeromonadales</taxon>
        <taxon>Aeromonadaceae</taxon>
        <taxon>Aeromonas</taxon>
    </lineage>
</organism>
<dbReference type="GO" id="GO:0051537">
    <property type="term" value="F:2 iron, 2 sulfur cluster binding"/>
    <property type="evidence" value="ECO:0007669"/>
    <property type="project" value="UniProtKB-KW"/>
</dbReference>
<keyword evidence="5" id="KW-0001">2Fe-2S</keyword>
<keyword evidence="4 13" id="KW-0812">Transmembrane</keyword>
<feature type="transmembrane region" description="Helical" evidence="13">
    <location>
        <begin position="139"/>
        <end position="158"/>
    </location>
</feature>
<dbReference type="CDD" id="cd06198">
    <property type="entry name" value="FNR_like_3"/>
    <property type="match status" value="1"/>
</dbReference>
<dbReference type="SUPFAM" id="SSF63380">
    <property type="entry name" value="Riboflavin synthase domain-like"/>
    <property type="match status" value="1"/>
</dbReference>
<dbReference type="InterPro" id="IPR013130">
    <property type="entry name" value="Fe3_Rdtase_TM_dom"/>
</dbReference>
<evidence type="ECO:0000256" key="4">
    <source>
        <dbReference type="ARBA" id="ARBA00022692"/>
    </source>
</evidence>
<dbReference type="InterPro" id="IPR017938">
    <property type="entry name" value="Riboflavin_synthase-like_b-brl"/>
</dbReference>
<feature type="transmembrane region" description="Helical" evidence="13">
    <location>
        <begin position="170"/>
        <end position="188"/>
    </location>
</feature>
<dbReference type="InterPro" id="IPR050415">
    <property type="entry name" value="MRET"/>
</dbReference>
<proteinExistence type="predicted"/>
<dbReference type="InterPro" id="IPR013112">
    <property type="entry name" value="FAD-bd_8"/>
</dbReference>
<feature type="transmembrane region" description="Helical" evidence="13">
    <location>
        <begin position="43"/>
        <end position="60"/>
    </location>
</feature>
<evidence type="ECO:0000256" key="5">
    <source>
        <dbReference type="ARBA" id="ARBA00022714"/>
    </source>
</evidence>
<dbReference type="InterPro" id="IPR017927">
    <property type="entry name" value="FAD-bd_FR_type"/>
</dbReference>
<dbReference type="Gene3D" id="2.40.30.10">
    <property type="entry name" value="Translation factors"/>
    <property type="match status" value="1"/>
</dbReference>
<evidence type="ECO:0000256" key="6">
    <source>
        <dbReference type="ARBA" id="ARBA00022723"/>
    </source>
</evidence>
<evidence type="ECO:0000256" key="8">
    <source>
        <dbReference type="ARBA" id="ARBA00022989"/>
    </source>
</evidence>
<protein>
    <submittedName>
        <fullName evidence="15">Flavodoxin oxidoreductase</fullName>
    </submittedName>
</protein>
<dbReference type="Pfam" id="PF01794">
    <property type="entry name" value="Ferric_reduct"/>
    <property type="match status" value="1"/>
</dbReference>
<dbReference type="SUPFAM" id="SSF52343">
    <property type="entry name" value="Ferredoxin reductase-like, C-terminal NADP-linked domain"/>
    <property type="match status" value="1"/>
</dbReference>
<feature type="domain" description="FAD-binding FR-type" evidence="14">
    <location>
        <begin position="218"/>
        <end position="316"/>
    </location>
</feature>
<evidence type="ECO:0000256" key="1">
    <source>
        <dbReference type="ARBA" id="ARBA00001974"/>
    </source>
</evidence>
<dbReference type="KEGG" id="asa:ASA_0615"/>
<name>A4SIQ7_AERS4</name>
<evidence type="ECO:0000256" key="11">
    <source>
        <dbReference type="ARBA" id="ARBA00023014"/>
    </source>
</evidence>
<keyword evidence="3" id="KW-0285">Flavoprotein</keyword>
<gene>
    <name evidence="15" type="ordered locus">ASA_0615</name>
</gene>
<dbReference type="GO" id="GO:0016020">
    <property type="term" value="C:membrane"/>
    <property type="evidence" value="ECO:0007669"/>
    <property type="project" value="UniProtKB-SubCell"/>
</dbReference>
<feature type="transmembrane region" description="Helical" evidence="13">
    <location>
        <begin position="194"/>
        <end position="214"/>
    </location>
</feature>
<evidence type="ECO:0000256" key="7">
    <source>
        <dbReference type="ARBA" id="ARBA00022827"/>
    </source>
</evidence>
<dbReference type="InterPro" id="IPR039261">
    <property type="entry name" value="FNR_nucleotide-bd"/>
</dbReference>
<dbReference type="GO" id="GO:0046872">
    <property type="term" value="F:metal ion binding"/>
    <property type="evidence" value="ECO:0007669"/>
    <property type="project" value="UniProtKB-KW"/>
</dbReference>
<keyword evidence="6" id="KW-0479">Metal-binding</keyword>
<dbReference type="EMBL" id="CP000644">
    <property type="protein sequence ID" value="ABO88779.1"/>
    <property type="molecule type" value="Genomic_DNA"/>
</dbReference>
<dbReference type="Proteomes" id="UP000000225">
    <property type="component" value="Chromosome"/>
</dbReference>
<evidence type="ECO:0000256" key="2">
    <source>
        <dbReference type="ARBA" id="ARBA00004141"/>
    </source>
</evidence>
<evidence type="ECO:0000256" key="3">
    <source>
        <dbReference type="ARBA" id="ARBA00022630"/>
    </source>
</evidence>
<evidence type="ECO:0000313" key="15">
    <source>
        <dbReference type="EMBL" id="ABO88779.1"/>
    </source>
</evidence>
<evidence type="ECO:0000256" key="9">
    <source>
        <dbReference type="ARBA" id="ARBA00023002"/>
    </source>
</evidence>
<keyword evidence="12 13" id="KW-0472">Membrane</keyword>
<dbReference type="GO" id="GO:0016491">
    <property type="term" value="F:oxidoreductase activity"/>
    <property type="evidence" value="ECO:0007669"/>
    <property type="project" value="UniProtKB-KW"/>
</dbReference>
<dbReference type="PROSITE" id="PS51384">
    <property type="entry name" value="FAD_FR"/>
    <property type="match status" value="1"/>
</dbReference>
<reference evidence="16" key="1">
    <citation type="journal article" date="2008" name="BMC Genomics">
        <title>The genome of Aeromonas salmonicida subsp. salmonicida A449: insights into the evolution of a fish pathogen.</title>
        <authorList>
            <person name="Reith M.E."/>
            <person name="Singh R.K."/>
            <person name="Curtis B."/>
            <person name="Boyd J.M."/>
            <person name="Bouevitch A."/>
            <person name="Kimball J."/>
            <person name="Munholland J."/>
            <person name="Murphy C."/>
            <person name="Sarty D."/>
            <person name="Williams J."/>
            <person name="Nash J.H."/>
            <person name="Johnson S.C."/>
            <person name="Brown L.L."/>
        </authorList>
    </citation>
    <scope>NUCLEOTIDE SEQUENCE [LARGE SCALE GENOMIC DNA]</scope>
    <source>
        <strain evidence="16">A449</strain>
    </source>
</reference>
<dbReference type="Gene3D" id="3.40.50.80">
    <property type="entry name" value="Nucleotide-binding domain of ferredoxin-NADP reductase (FNR) module"/>
    <property type="match status" value="1"/>
</dbReference>
<dbReference type="PANTHER" id="PTHR47354">
    <property type="entry name" value="NADH OXIDOREDUCTASE HCR"/>
    <property type="match status" value="1"/>
</dbReference>
<dbReference type="HOGENOM" id="CLU_003827_19_0_6"/>
<dbReference type="eggNOG" id="COG4097">
    <property type="taxonomic scope" value="Bacteria"/>
</dbReference>
<evidence type="ECO:0000259" key="14">
    <source>
        <dbReference type="PROSITE" id="PS51384"/>
    </source>
</evidence>
<evidence type="ECO:0000256" key="13">
    <source>
        <dbReference type="SAM" id="Phobius"/>
    </source>
</evidence>
<evidence type="ECO:0000256" key="10">
    <source>
        <dbReference type="ARBA" id="ARBA00023004"/>
    </source>
</evidence>
<accession>A4SIQ7</accession>
<dbReference type="Pfam" id="PF08022">
    <property type="entry name" value="FAD_binding_8"/>
    <property type="match status" value="1"/>
</dbReference>
<dbReference type="STRING" id="29491.GCA_000820065_01882"/>
<comment type="subcellular location">
    <subcellularLocation>
        <location evidence="2">Membrane</location>
        <topology evidence="2">Multi-pass membrane protein</topology>
    </subcellularLocation>
</comment>
<sequence length="433" mass="47267">MASLPYGKALTEESPSVTKNKFANEMIIRNGARCSWQYRLRDLLILLVTWIGWLLLALRLPRLEVWCGGLDRMLRLHRHSAMAATLALTSHWLLVEAPKWAVTAGWLTRPARRGAGGGAGAGAGNGFSLHALGNTLGEWSFYLLIALVVVSLLSLVSYGRFRVIHRLAPLIYLAGWVHGLCLLPQVGLLTPVGLGISLLGGAGAVAAVYSLLGLTGQRDRHQGRIVALRTLADSTREFTLQLATPLSHYRPGQFAFFEFDAKEGPHPFTLVRVSPDKRQLVIAVRALGDHTRQLVEAARVDGPVTVTGPYGAFVCPARQGQSLWLGAGIGITPFVAWLEGLVVRGERGEGITLIQCAPDLAGAVYHQRLAELCQRTGVRYRLHLDKEAGRLDLAGLAQGKPGDVWFCGPERMADALTRLLPGGRLHRELFRFR</sequence>
<dbReference type="PANTHER" id="PTHR47354:SF8">
    <property type="entry name" value="1,2-PHENYLACETYL-COA EPOXIDASE, SUBUNIT E"/>
    <property type="match status" value="1"/>
</dbReference>